<comment type="caution">
    <text evidence="15">The sequence shown here is derived from an EMBL/GenBank/DDBJ whole genome shotgun (WGS) entry which is preliminary data.</text>
</comment>
<dbReference type="NCBIfam" id="TIGR00174">
    <property type="entry name" value="miaA"/>
    <property type="match status" value="1"/>
</dbReference>
<keyword evidence="6 10" id="KW-0547">Nucleotide-binding</keyword>
<dbReference type="GO" id="GO:0005524">
    <property type="term" value="F:ATP binding"/>
    <property type="evidence" value="ECO:0007669"/>
    <property type="project" value="UniProtKB-UniRule"/>
</dbReference>
<evidence type="ECO:0000256" key="12">
    <source>
        <dbReference type="RuleBase" id="RU003784"/>
    </source>
</evidence>
<dbReference type="FunFam" id="1.10.20.140:FF:000001">
    <property type="entry name" value="tRNA dimethylallyltransferase"/>
    <property type="match status" value="1"/>
</dbReference>
<feature type="binding site" evidence="10">
    <location>
        <begin position="72"/>
        <end position="79"/>
    </location>
    <ligand>
        <name>ATP</name>
        <dbReference type="ChEBI" id="CHEBI:30616"/>
    </ligand>
</feature>
<protein>
    <recommendedName>
        <fullName evidence="10">tRNA dimethylallyltransferase</fullName>
        <ecNumber evidence="10">2.5.1.75</ecNumber>
    </recommendedName>
    <alternativeName>
        <fullName evidence="10">Dimethylallyl diphosphate:tRNA dimethylallyltransferase</fullName>
        <shortName evidence="10">DMAPP:tRNA dimethylallyltransferase</shortName>
        <shortName evidence="10">DMATase</shortName>
    </alternativeName>
    <alternativeName>
        <fullName evidence="10">Isopentenyl-diphosphate:tRNA isopentenyltransferase</fullName>
        <shortName evidence="10">IPP transferase</shortName>
        <shortName evidence="10">IPPT</shortName>
        <shortName evidence="10">IPTase</shortName>
    </alternativeName>
</protein>
<dbReference type="PANTHER" id="PTHR11088">
    <property type="entry name" value="TRNA DIMETHYLALLYLTRANSFERASE"/>
    <property type="match status" value="1"/>
</dbReference>
<keyword evidence="5 10" id="KW-0819">tRNA processing</keyword>
<evidence type="ECO:0000256" key="9">
    <source>
        <dbReference type="ARBA" id="ARBA00049563"/>
    </source>
</evidence>
<evidence type="ECO:0000256" key="6">
    <source>
        <dbReference type="ARBA" id="ARBA00022741"/>
    </source>
</evidence>
<keyword evidence="7 10" id="KW-0067">ATP-binding</keyword>
<dbReference type="EMBL" id="SOZH01000010">
    <property type="protein sequence ID" value="TFF05638.1"/>
    <property type="molecule type" value="Genomic_DNA"/>
</dbReference>
<evidence type="ECO:0000256" key="11">
    <source>
        <dbReference type="RuleBase" id="RU003783"/>
    </source>
</evidence>
<evidence type="ECO:0000256" key="5">
    <source>
        <dbReference type="ARBA" id="ARBA00022694"/>
    </source>
</evidence>
<accession>A0A4Y8QYW5</accession>
<evidence type="ECO:0000256" key="2">
    <source>
        <dbReference type="ARBA" id="ARBA00003213"/>
    </source>
</evidence>
<keyword evidence="16" id="KW-1185">Reference proteome</keyword>
<evidence type="ECO:0000256" key="3">
    <source>
        <dbReference type="ARBA" id="ARBA00005842"/>
    </source>
</evidence>
<dbReference type="PANTHER" id="PTHR11088:SF60">
    <property type="entry name" value="TRNA DIMETHYLALLYLTRANSFERASE"/>
    <property type="match status" value="1"/>
</dbReference>
<evidence type="ECO:0000256" key="10">
    <source>
        <dbReference type="HAMAP-Rule" id="MF_00185"/>
    </source>
</evidence>
<comment type="function">
    <text evidence="2 10 12">Catalyzes the transfer of a dimethylallyl group onto the adenine at position 37 in tRNAs that read codons beginning with uridine, leading to the formation of N6-(dimethylallyl)adenosine (i(6)A).</text>
</comment>
<evidence type="ECO:0000313" key="16">
    <source>
        <dbReference type="Proteomes" id="UP000298003"/>
    </source>
</evidence>
<comment type="cofactor">
    <cofactor evidence="1 10">
        <name>Mg(2+)</name>
        <dbReference type="ChEBI" id="CHEBI:18420"/>
    </cofactor>
</comment>
<organism evidence="15 16">
    <name type="scientific">Cellulosimicrobium funkei</name>
    <dbReference type="NCBI Taxonomy" id="264251"/>
    <lineage>
        <taxon>Bacteria</taxon>
        <taxon>Bacillati</taxon>
        <taxon>Actinomycetota</taxon>
        <taxon>Actinomycetes</taxon>
        <taxon>Micrococcales</taxon>
        <taxon>Promicromonosporaceae</taxon>
        <taxon>Cellulosimicrobium</taxon>
    </lineage>
</organism>
<comment type="caution">
    <text evidence="10">Lacks conserved residue(s) required for the propagation of feature annotation.</text>
</comment>
<dbReference type="GO" id="GO:0052381">
    <property type="term" value="F:tRNA dimethylallyltransferase activity"/>
    <property type="evidence" value="ECO:0007669"/>
    <property type="project" value="UniProtKB-UniRule"/>
</dbReference>
<evidence type="ECO:0000256" key="1">
    <source>
        <dbReference type="ARBA" id="ARBA00001946"/>
    </source>
</evidence>
<dbReference type="Gene3D" id="1.10.20.140">
    <property type="match status" value="1"/>
</dbReference>
<dbReference type="Pfam" id="PF01715">
    <property type="entry name" value="IPPT"/>
    <property type="match status" value="1"/>
</dbReference>
<keyword evidence="4 10" id="KW-0808">Transferase</keyword>
<evidence type="ECO:0000256" key="7">
    <source>
        <dbReference type="ARBA" id="ARBA00022840"/>
    </source>
</evidence>
<dbReference type="InterPro" id="IPR027417">
    <property type="entry name" value="P-loop_NTPase"/>
</dbReference>
<dbReference type="SUPFAM" id="SSF52540">
    <property type="entry name" value="P-loop containing nucleoside triphosphate hydrolases"/>
    <property type="match status" value="2"/>
</dbReference>
<dbReference type="Proteomes" id="UP000298003">
    <property type="component" value="Unassembled WGS sequence"/>
</dbReference>
<evidence type="ECO:0000256" key="8">
    <source>
        <dbReference type="ARBA" id="ARBA00022842"/>
    </source>
</evidence>
<comment type="catalytic activity">
    <reaction evidence="9 10 11">
        <text>adenosine(37) in tRNA + dimethylallyl diphosphate = N(6)-dimethylallyladenosine(37) in tRNA + diphosphate</text>
        <dbReference type="Rhea" id="RHEA:26482"/>
        <dbReference type="Rhea" id="RHEA-COMP:10162"/>
        <dbReference type="Rhea" id="RHEA-COMP:10375"/>
        <dbReference type="ChEBI" id="CHEBI:33019"/>
        <dbReference type="ChEBI" id="CHEBI:57623"/>
        <dbReference type="ChEBI" id="CHEBI:74411"/>
        <dbReference type="ChEBI" id="CHEBI:74415"/>
        <dbReference type="EC" id="2.5.1.75"/>
    </reaction>
</comment>
<comment type="subunit">
    <text evidence="10">Monomer.</text>
</comment>
<feature type="site" description="Interaction with substrate tRNA" evidence="10">
    <location>
        <position position="168"/>
    </location>
</feature>
<evidence type="ECO:0000256" key="4">
    <source>
        <dbReference type="ARBA" id="ARBA00022679"/>
    </source>
</evidence>
<feature type="site" description="Interaction with substrate tRNA" evidence="10">
    <location>
        <position position="189"/>
    </location>
</feature>
<comment type="similarity">
    <text evidence="3 10 13">Belongs to the IPP transferase family.</text>
</comment>
<dbReference type="GO" id="GO:0006400">
    <property type="term" value="P:tRNA modification"/>
    <property type="evidence" value="ECO:0007669"/>
    <property type="project" value="TreeGrafter"/>
</dbReference>
<gene>
    <name evidence="10 15" type="primary">miaA</name>
    <name evidence="15" type="ORF">E1O70_16715</name>
</gene>
<proteinExistence type="inferred from homology"/>
<dbReference type="HAMAP" id="MF_00185">
    <property type="entry name" value="IPP_trans"/>
    <property type="match status" value="1"/>
</dbReference>
<name>A0A4Y8QYW5_9MICO</name>
<dbReference type="EC" id="2.5.1.75" evidence="10"/>
<keyword evidence="8 10" id="KW-0460">Magnesium</keyword>
<feature type="region of interest" description="Disordered" evidence="14">
    <location>
        <begin position="368"/>
        <end position="405"/>
    </location>
</feature>
<dbReference type="InterPro" id="IPR018022">
    <property type="entry name" value="IPT"/>
</dbReference>
<reference evidence="15 16" key="1">
    <citation type="submission" date="2019-03" db="EMBL/GenBank/DDBJ databases">
        <title>Cellulosimicrobium funkei JCM14302 Assembly.</title>
        <authorList>
            <person name="Dou T."/>
        </authorList>
    </citation>
    <scope>NUCLEOTIDE SEQUENCE [LARGE SCALE GENOMIC DNA]</scope>
    <source>
        <strain evidence="15 16">JCM 14302</strain>
    </source>
</reference>
<dbReference type="InterPro" id="IPR039657">
    <property type="entry name" value="Dimethylallyltransferase"/>
</dbReference>
<sequence>MFSSPCRLRGRRAEVVRGGTREGGPTTDTLRIPAHTPRAVGRPDGSVARVKTQHDPAGPPRPGPGVVVAVVGPTATGKSDLALDLAERLSVPGAPAEIVNADAYQLYRGMDVGTAKVPVAERRGVRHHLLDVLDPAEDASVARYQTEARRVLDEIAARGARAVVVGGSGLYVRALLDDMRFPGTDPAVRAALEARAEEQGPRALHDELLRRDPAAAASIGPANTRRLVRALEVMELTGEPFTANLPRQVYVRPTVQIGLDCDRAVLDARVAGRVGRMWEQGLVAEVRRVEAHGMGRTARRAVGYAEVLAALHGETTQDAAREAVTANTRRLARKQMGWFGRDPRVGWLDAQSPTRVEDALALVAAADERAAAQGTDGHDPATVPGTAVGPDEADGGAPVRRSLGS</sequence>
<dbReference type="Gene3D" id="3.40.50.300">
    <property type="entry name" value="P-loop containing nucleotide triphosphate hydrolases"/>
    <property type="match status" value="1"/>
</dbReference>
<feature type="binding site" evidence="10">
    <location>
        <begin position="74"/>
        <end position="79"/>
    </location>
    <ligand>
        <name>substrate</name>
    </ligand>
</feature>
<evidence type="ECO:0000256" key="14">
    <source>
        <dbReference type="SAM" id="MobiDB-lite"/>
    </source>
</evidence>
<evidence type="ECO:0000256" key="13">
    <source>
        <dbReference type="RuleBase" id="RU003785"/>
    </source>
</evidence>
<feature type="region of interest" description="Disordered" evidence="14">
    <location>
        <begin position="1"/>
        <end position="64"/>
    </location>
</feature>
<evidence type="ECO:0000313" key="15">
    <source>
        <dbReference type="EMBL" id="TFF05638.1"/>
    </source>
</evidence>
<dbReference type="AlphaFoldDB" id="A0A4Y8QYW5"/>